<reference evidence="14 15" key="1">
    <citation type="submission" date="2019-02" db="EMBL/GenBank/DDBJ databases">
        <authorList>
            <consortium name="Pathogen Informatics"/>
        </authorList>
    </citation>
    <scope>NUCLEOTIDE SEQUENCE [LARGE SCALE GENOMIC DNA]</scope>
    <source>
        <strain evidence="14 15">3012STDY7089603</strain>
    </source>
</reference>
<keyword evidence="7 10" id="KW-0067">ATP-binding</keyword>
<comment type="caution">
    <text evidence="14">The sequence shown here is derived from an EMBL/GenBank/DDBJ whole genome shotgun (WGS) entry which is preliminary data.</text>
</comment>
<evidence type="ECO:0000256" key="10">
    <source>
        <dbReference type="HAMAP-Rule" id="MF_00185"/>
    </source>
</evidence>
<dbReference type="NCBIfam" id="TIGR00174">
    <property type="entry name" value="miaA"/>
    <property type="match status" value="1"/>
</dbReference>
<evidence type="ECO:0000256" key="5">
    <source>
        <dbReference type="ARBA" id="ARBA00022694"/>
    </source>
</evidence>
<evidence type="ECO:0000256" key="1">
    <source>
        <dbReference type="ARBA" id="ARBA00001946"/>
    </source>
</evidence>
<dbReference type="Gene3D" id="1.10.20.140">
    <property type="match status" value="1"/>
</dbReference>
<gene>
    <name evidence="10 14" type="primary">miaA</name>
    <name evidence="14" type="ORF">NCTC13150_00878</name>
</gene>
<evidence type="ECO:0000313" key="14">
    <source>
        <dbReference type="EMBL" id="VFB16356.1"/>
    </source>
</evidence>
<evidence type="ECO:0000256" key="7">
    <source>
        <dbReference type="ARBA" id="ARBA00022840"/>
    </source>
</evidence>
<sequence>MKKKILILTGPTGVGKSHLSIDLAKALNGEIISADSMQIYKDFDIGTGKIKLDETDGIHHYGLSHVDPFAEYSVAEFSKDVASYIEKIEKEGKLPILVGGTGLYLHSIMCQLDFFKTKKDQSLRQNLEKIYETKGSQGLADLLKELNPLKLESLDKKNPQRLMRALEIEIQNPKQASAGLNVESLFYDPCLIILDRNREELYERINQRVDGMVQEGLFDEVKALTDRGLNNKNQAMKAIGYKEIYQYFLGHTSYEETIDLIKRNSRRYAKRQLTWFRRYENGFWLNLSNLSQGDALDQIISHWREHE</sequence>
<dbReference type="PANTHER" id="PTHR11088:SF60">
    <property type="entry name" value="TRNA DIMETHYLALLYLTRANSFERASE"/>
    <property type="match status" value="1"/>
</dbReference>
<evidence type="ECO:0000256" key="3">
    <source>
        <dbReference type="ARBA" id="ARBA00005842"/>
    </source>
</evidence>
<evidence type="ECO:0000313" key="15">
    <source>
        <dbReference type="Proteomes" id="UP000377798"/>
    </source>
</evidence>
<comment type="catalytic activity">
    <reaction evidence="9 10 11">
        <text>adenosine(37) in tRNA + dimethylallyl diphosphate = N(6)-dimethylallyladenosine(37) in tRNA + diphosphate</text>
        <dbReference type="Rhea" id="RHEA:26482"/>
        <dbReference type="Rhea" id="RHEA-COMP:10162"/>
        <dbReference type="Rhea" id="RHEA-COMP:10375"/>
        <dbReference type="ChEBI" id="CHEBI:33019"/>
        <dbReference type="ChEBI" id="CHEBI:57623"/>
        <dbReference type="ChEBI" id="CHEBI:74411"/>
        <dbReference type="ChEBI" id="CHEBI:74415"/>
        <dbReference type="EC" id="2.5.1.75"/>
    </reaction>
</comment>
<evidence type="ECO:0000256" key="4">
    <source>
        <dbReference type="ARBA" id="ARBA00022679"/>
    </source>
</evidence>
<dbReference type="EMBL" id="CAACYI010000001">
    <property type="protein sequence ID" value="VFB16356.1"/>
    <property type="molecule type" value="Genomic_DNA"/>
</dbReference>
<dbReference type="InterPro" id="IPR039657">
    <property type="entry name" value="Dimethylallyltransferase"/>
</dbReference>
<comment type="cofactor">
    <cofactor evidence="1 10">
        <name>Mg(2+)</name>
        <dbReference type="ChEBI" id="CHEBI:18420"/>
    </cofactor>
</comment>
<protein>
    <recommendedName>
        <fullName evidence="10">tRNA dimethylallyltransferase</fullName>
        <ecNumber evidence="10">2.5.1.75</ecNumber>
    </recommendedName>
    <alternativeName>
        <fullName evidence="10">Dimethylallyl diphosphate:tRNA dimethylallyltransferase</fullName>
        <shortName evidence="10">DMAPP:tRNA dimethylallyltransferase</shortName>
        <shortName evidence="10">DMATase</shortName>
    </alternativeName>
    <alternativeName>
        <fullName evidence="10">Isopentenyl-diphosphate:tRNA isopentenyltransferase</fullName>
        <shortName evidence="10">IPP transferase</shortName>
        <shortName evidence="10">IPPT</shortName>
        <shortName evidence="10">IPTase</shortName>
    </alternativeName>
</protein>
<dbReference type="Pfam" id="PF01715">
    <property type="entry name" value="IPPT"/>
    <property type="match status" value="1"/>
</dbReference>
<dbReference type="Proteomes" id="UP000377798">
    <property type="component" value="Unassembled WGS sequence"/>
</dbReference>
<feature type="site" description="Interaction with substrate tRNA" evidence="10">
    <location>
        <position position="101"/>
    </location>
</feature>
<dbReference type="SUPFAM" id="SSF52540">
    <property type="entry name" value="P-loop containing nucleoside triphosphate hydrolases"/>
    <property type="match status" value="2"/>
</dbReference>
<feature type="site" description="Interaction with substrate tRNA" evidence="10">
    <location>
        <position position="124"/>
    </location>
</feature>
<dbReference type="HAMAP" id="MF_00185">
    <property type="entry name" value="IPP_trans"/>
    <property type="match status" value="1"/>
</dbReference>
<evidence type="ECO:0000256" key="11">
    <source>
        <dbReference type="RuleBase" id="RU003783"/>
    </source>
</evidence>
<comment type="similarity">
    <text evidence="3 10 13">Belongs to the IPP transferase family.</text>
</comment>
<organism evidence="14 15">
    <name type="scientific">Urinicoccus massiliensis</name>
    <dbReference type="NCBI Taxonomy" id="1723382"/>
    <lineage>
        <taxon>Bacteria</taxon>
        <taxon>Bacillati</taxon>
        <taxon>Bacillota</taxon>
        <taxon>Tissierellia</taxon>
        <taxon>Tissierellales</taxon>
        <taxon>Peptoniphilaceae</taxon>
        <taxon>Urinicoccus</taxon>
    </lineage>
</organism>
<evidence type="ECO:0000256" key="6">
    <source>
        <dbReference type="ARBA" id="ARBA00022741"/>
    </source>
</evidence>
<keyword evidence="8 10" id="KW-0460">Magnesium</keyword>
<keyword evidence="4 10" id="KW-0808">Transferase</keyword>
<feature type="region of interest" description="Interaction with substrate tRNA" evidence="10">
    <location>
        <begin position="160"/>
        <end position="164"/>
    </location>
</feature>
<feature type="binding site" evidence="10">
    <location>
        <begin position="12"/>
        <end position="17"/>
    </location>
    <ligand>
        <name>substrate</name>
    </ligand>
</feature>
<dbReference type="RefSeq" id="WP_131748958.1">
    <property type="nucleotide sequence ID" value="NZ_CAACYI010000001.1"/>
</dbReference>
<comment type="caution">
    <text evidence="10">Lacks conserved residue(s) required for the propagation of feature annotation.</text>
</comment>
<dbReference type="GO" id="GO:0005524">
    <property type="term" value="F:ATP binding"/>
    <property type="evidence" value="ECO:0007669"/>
    <property type="project" value="UniProtKB-UniRule"/>
</dbReference>
<dbReference type="EC" id="2.5.1.75" evidence="10"/>
<comment type="subunit">
    <text evidence="10">Monomer.</text>
</comment>
<name>A0A8H2M7U0_9FIRM</name>
<dbReference type="InterPro" id="IPR027417">
    <property type="entry name" value="P-loop_NTPase"/>
</dbReference>
<dbReference type="InterPro" id="IPR018022">
    <property type="entry name" value="IPT"/>
</dbReference>
<comment type="function">
    <text evidence="2 10 12">Catalyzes the transfer of a dimethylallyl group onto the adenine at position 37 in tRNAs that read codons beginning with uridine, leading to the formation of N6-(dimethylallyl)adenosine (i(6)A).</text>
</comment>
<keyword evidence="15" id="KW-1185">Reference proteome</keyword>
<keyword evidence="6 10" id="KW-0547">Nucleotide-binding</keyword>
<keyword evidence="5 10" id="KW-0819">tRNA processing</keyword>
<evidence type="ECO:0000256" key="13">
    <source>
        <dbReference type="RuleBase" id="RU003785"/>
    </source>
</evidence>
<dbReference type="PANTHER" id="PTHR11088">
    <property type="entry name" value="TRNA DIMETHYLALLYLTRANSFERASE"/>
    <property type="match status" value="1"/>
</dbReference>
<evidence type="ECO:0000256" key="2">
    <source>
        <dbReference type="ARBA" id="ARBA00003213"/>
    </source>
</evidence>
<accession>A0A8H2M7U0</accession>
<evidence type="ECO:0000256" key="12">
    <source>
        <dbReference type="RuleBase" id="RU003784"/>
    </source>
</evidence>
<feature type="binding site" evidence="10">
    <location>
        <begin position="10"/>
        <end position="17"/>
    </location>
    <ligand>
        <name>ATP</name>
        <dbReference type="ChEBI" id="CHEBI:30616"/>
    </ligand>
</feature>
<feature type="region of interest" description="Interaction with substrate tRNA" evidence="10">
    <location>
        <begin position="35"/>
        <end position="38"/>
    </location>
</feature>
<evidence type="ECO:0000256" key="9">
    <source>
        <dbReference type="ARBA" id="ARBA00049563"/>
    </source>
</evidence>
<evidence type="ECO:0000256" key="8">
    <source>
        <dbReference type="ARBA" id="ARBA00022842"/>
    </source>
</evidence>
<dbReference type="Gene3D" id="3.40.50.300">
    <property type="entry name" value="P-loop containing nucleotide triphosphate hydrolases"/>
    <property type="match status" value="1"/>
</dbReference>
<dbReference type="GO" id="GO:0052381">
    <property type="term" value="F:tRNA dimethylallyltransferase activity"/>
    <property type="evidence" value="ECO:0007669"/>
    <property type="project" value="UniProtKB-UniRule"/>
</dbReference>
<proteinExistence type="inferred from homology"/>
<dbReference type="GO" id="GO:0006400">
    <property type="term" value="P:tRNA modification"/>
    <property type="evidence" value="ECO:0007669"/>
    <property type="project" value="TreeGrafter"/>
</dbReference>
<dbReference type="AlphaFoldDB" id="A0A8H2M7U0"/>